<dbReference type="GO" id="GO:0016787">
    <property type="term" value="F:hydrolase activity"/>
    <property type="evidence" value="ECO:0007669"/>
    <property type="project" value="UniProtKB-KW"/>
</dbReference>
<comment type="function">
    <text evidence="12">Transposase-derived protein that may have nuclease activity. Does not have transposase activity.</text>
</comment>
<comment type="similarity">
    <text evidence="4">Belongs to the HARBI1 family.</text>
</comment>
<evidence type="ECO:0000259" key="13">
    <source>
        <dbReference type="Pfam" id="PF13359"/>
    </source>
</evidence>
<accession>A0A8C5B2M1</accession>
<reference evidence="14" key="1">
    <citation type="submission" date="2019-07" db="EMBL/GenBank/DDBJ databases">
        <authorList>
            <consortium name="Wellcome Sanger Institute Data Sharing"/>
        </authorList>
    </citation>
    <scope>NUCLEOTIDE SEQUENCE [LARGE SCALE GENOMIC DNA]</scope>
</reference>
<dbReference type="InterPro" id="IPR026103">
    <property type="entry name" value="HARBI1_animal"/>
</dbReference>
<keyword evidence="15" id="KW-1185">Reference proteome</keyword>
<evidence type="ECO:0000256" key="12">
    <source>
        <dbReference type="ARBA" id="ARBA00045850"/>
    </source>
</evidence>
<evidence type="ECO:0000256" key="9">
    <source>
        <dbReference type="ARBA" id="ARBA00022801"/>
    </source>
</evidence>
<keyword evidence="7" id="KW-0540">Nuclease</keyword>
<dbReference type="PANTHER" id="PTHR22930:SF250">
    <property type="entry name" value="NUCLEASE HARBI1-LIKE PROTEIN"/>
    <property type="match status" value="1"/>
</dbReference>
<dbReference type="PRINTS" id="PR02086">
    <property type="entry name" value="PUTNUCHARBI1"/>
</dbReference>
<comment type="subcellular location">
    <subcellularLocation>
        <location evidence="3">Cytoplasm</location>
    </subcellularLocation>
    <subcellularLocation>
        <location evidence="2">Nucleus</location>
    </subcellularLocation>
</comment>
<reference evidence="14" key="2">
    <citation type="submission" date="2025-08" db="UniProtKB">
        <authorList>
            <consortium name="Ensembl"/>
        </authorList>
    </citation>
    <scope>IDENTIFICATION</scope>
</reference>
<keyword evidence="8" id="KW-0479">Metal-binding</keyword>
<evidence type="ECO:0000256" key="11">
    <source>
        <dbReference type="ARBA" id="ARBA00030126"/>
    </source>
</evidence>
<dbReference type="PANTHER" id="PTHR22930">
    <property type="match status" value="1"/>
</dbReference>
<dbReference type="GeneTree" id="ENSGT00940000154348"/>
<keyword evidence="6" id="KW-0963">Cytoplasm</keyword>
<dbReference type="Pfam" id="PF13359">
    <property type="entry name" value="DDE_Tnp_4"/>
    <property type="match status" value="1"/>
</dbReference>
<evidence type="ECO:0000256" key="3">
    <source>
        <dbReference type="ARBA" id="ARBA00004496"/>
    </source>
</evidence>
<evidence type="ECO:0000256" key="4">
    <source>
        <dbReference type="ARBA" id="ARBA00006958"/>
    </source>
</evidence>
<dbReference type="InterPro" id="IPR027806">
    <property type="entry name" value="HARBI1_dom"/>
</dbReference>
<name>A0A8C5B2M1_GADMO</name>
<evidence type="ECO:0000256" key="2">
    <source>
        <dbReference type="ARBA" id="ARBA00004123"/>
    </source>
</evidence>
<evidence type="ECO:0000256" key="7">
    <source>
        <dbReference type="ARBA" id="ARBA00022722"/>
    </source>
</evidence>
<dbReference type="OMA" id="HESRIFR"/>
<proteinExistence type="inferred from homology"/>
<dbReference type="GO" id="GO:0046872">
    <property type="term" value="F:metal ion binding"/>
    <property type="evidence" value="ECO:0007669"/>
    <property type="project" value="UniProtKB-KW"/>
</dbReference>
<comment type="cofactor">
    <cofactor evidence="1">
        <name>a divalent metal cation</name>
        <dbReference type="ChEBI" id="CHEBI:60240"/>
    </cofactor>
</comment>
<evidence type="ECO:0000256" key="1">
    <source>
        <dbReference type="ARBA" id="ARBA00001968"/>
    </source>
</evidence>
<dbReference type="GO" id="GO:0005634">
    <property type="term" value="C:nucleus"/>
    <property type="evidence" value="ECO:0007669"/>
    <property type="project" value="UniProtKB-SubCell"/>
</dbReference>
<dbReference type="Proteomes" id="UP000694546">
    <property type="component" value="Chromosome 1"/>
</dbReference>
<dbReference type="AlphaFoldDB" id="A0A8C5B2M1"/>
<organism evidence="14 15">
    <name type="scientific">Gadus morhua</name>
    <name type="common">Atlantic cod</name>
    <dbReference type="NCBI Taxonomy" id="8049"/>
    <lineage>
        <taxon>Eukaryota</taxon>
        <taxon>Metazoa</taxon>
        <taxon>Chordata</taxon>
        <taxon>Craniata</taxon>
        <taxon>Vertebrata</taxon>
        <taxon>Euteleostomi</taxon>
        <taxon>Actinopterygii</taxon>
        <taxon>Neopterygii</taxon>
        <taxon>Teleostei</taxon>
        <taxon>Neoteleostei</taxon>
        <taxon>Acanthomorphata</taxon>
        <taxon>Zeiogadaria</taxon>
        <taxon>Gadariae</taxon>
        <taxon>Gadiformes</taxon>
        <taxon>Gadoidei</taxon>
        <taxon>Gadidae</taxon>
        <taxon>Gadus</taxon>
    </lineage>
</organism>
<dbReference type="InterPro" id="IPR045249">
    <property type="entry name" value="HARBI1-like"/>
</dbReference>
<protein>
    <recommendedName>
        <fullName evidence="5">Putative nuclease HARBI1</fullName>
    </recommendedName>
    <alternativeName>
        <fullName evidence="11">Harbinger transposase-derived nuclease</fullName>
    </alternativeName>
</protein>
<sequence>MRFRFRRTEIMRITDILANDLRHDTDRNGALSPSLQVCLALRYFATGSFQSLVGDSIQVHKSTVCRTVRSVALSLCRRINTFVGFPSQPDQQIIARQKFFNIAGFPDVLGCVDGTHIRIKTPTEHENVFVNRKGYHSINAQIVCDADLKITNCVIKWPGSKHDSYILRQSRLLGEFEAGTYPGRLLGDSGYPLRPWLMTPYLNPANYHEERYNSAHIKTRNAVERCIGVLKKRWACLHRGNASHGHNLALAEAKPFL</sequence>
<evidence type="ECO:0000256" key="10">
    <source>
        <dbReference type="ARBA" id="ARBA00023242"/>
    </source>
</evidence>
<evidence type="ECO:0000313" key="14">
    <source>
        <dbReference type="Ensembl" id="ENSGMOP00000040991.1"/>
    </source>
</evidence>
<keyword evidence="10" id="KW-0539">Nucleus</keyword>
<feature type="domain" description="DDE Tnp4" evidence="13">
    <location>
        <begin position="112"/>
        <end position="240"/>
    </location>
</feature>
<dbReference type="Ensembl" id="ENSGMOT00000034237.1">
    <property type="protein sequence ID" value="ENSGMOP00000040991.1"/>
    <property type="gene ID" value="ENSGMOG00000033382.1"/>
</dbReference>
<reference evidence="14" key="3">
    <citation type="submission" date="2025-09" db="UniProtKB">
        <authorList>
            <consortium name="Ensembl"/>
        </authorList>
    </citation>
    <scope>IDENTIFICATION</scope>
</reference>
<keyword evidence="9" id="KW-0378">Hydrolase</keyword>
<evidence type="ECO:0000256" key="6">
    <source>
        <dbReference type="ARBA" id="ARBA00022490"/>
    </source>
</evidence>
<evidence type="ECO:0000313" key="15">
    <source>
        <dbReference type="Proteomes" id="UP000694546"/>
    </source>
</evidence>
<evidence type="ECO:0000256" key="8">
    <source>
        <dbReference type="ARBA" id="ARBA00022723"/>
    </source>
</evidence>
<dbReference type="GO" id="GO:0005737">
    <property type="term" value="C:cytoplasm"/>
    <property type="evidence" value="ECO:0007669"/>
    <property type="project" value="UniProtKB-SubCell"/>
</dbReference>
<dbReference type="GO" id="GO:0004518">
    <property type="term" value="F:nuclease activity"/>
    <property type="evidence" value="ECO:0007669"/>
    <property type="project" value="UniProtKB-KW"/>
</dbReference>
<evidence type="ECO:0000256" key="5">
    <source>
        <dbReference type="ARBA" id="ARBA00015519"/>
    </source>
</evidence>